<feature type="domain" description="Protein FecR C-terminal" evidence="3">
    <location>
        <begin position="259"/>
        <end position="319"/>
    </location>
</feature>
<sequence>MSEDVKTVTEIMLAQAEQWLARFQSDNISEQDVQGFALWLSESSAHGVAFEQTSEMWRSLGLLVKQLPSVNAASPAVNNANVVAFKPRSKTWVYATAASLFAAVGLVALQLNPAPEATLYSTGVGEHKTVDLADGSQLQLNTNSRAEVLLSDSKRSVKLLQGEGYFVVAKDKSRPFIVTSCNTEAEALGTEFNVNCSAGVGQVSVTEGVVEVRRQLQNSDRVSRQQVVVDQQVSADALTGVSQPQAIEALRLSWRSGELSFDNTPFEQAIRELNRYSDHDIIIGDQALKQRRVSGLFNTADPQLVVAALERSFNLEVRQRSDGATVLLAQ</sequence>
<dbReference type="InterPro" id="IPR012373">
    <property type="entry name" value="Ferrdict_sens_TM"/>
</dbReference>
<evidence type="ECO:0000313" key="4">
    <source>
        <dbReference type="EMBL" id="CAH0990840.1"/>
    </source>
</evidence>
<dbReference type="PIRSF" id="PIRSF018266">
    <property type="entry name" value="FecR"/>
    <property type="match status" value="1"/>
</dbReference>
<dbReference type="Pfam" id="PF16220">
    <property type="entry name" value="DUF4880"/>
    <property type="match status" value="1"/>
</dbReference>
<keyword evidence="5" id="KW-1185">Reference proteome</keyword>
<gene>
    <name evidence="4" type="ORF">SIN8267_00940</name>
</gene>
<dbReference type="EMBL" id="CAKLPX010000001">
    <property type="protein sequence ID" value="CAH0990840.1"/>
    <property type="molecule type" value="Genomic_DNA"/>
</dbReference>
<protein>
    <submittedName>
        <fullName evidence="4">Uncharacterized protein</fullName>
    </submittedName>
</protein>
<feature type="domain" description="FecR N-terminal" evidence="2">
    <location>
        <begin position="15"/>
        <end position="54"/>
    </location>
</feature>
<dbReference type="Pfam" id="PF16344">
    <property type="entry name" value="FecR_C"/>
    <property type="match status" value="1"/>
</dbReference>
<accession>A0ABM9AD12</accession>
<dbReference type="Proteomes" id="UP000838100">
    <property type="component" value="Unassembled WGS sequence"/>
</dbReference>
<dbReference type="InterPro" id="IPR032623">
    <property type="entry name" value="FecR_N"/>
</dbReference>
<dbReference type="InterPro" id="IPR032508">
    <property type="entry name" value="FecR_C"/>
</dbReference>
<dbReference type="Gene3D" id="3.55.50.30">
    <property type="match status" value="1"/>
</dbReference>
<evidence type="ECO:0000259" key="3">
    <source>
        <dbReference type="Pfam" id="PF16344"/>
    </source>
</evidence>
<dbReference type="PANTHER" id="PTHR30273">
    <property type="entry name" value="PERIPLASMIC SIGNAL SENSOR AND SIGMA FACTOR ACTIVATOR FECR-RELATED"/>
    <property type="match status" value="1"/>
</dbReference>
<organism evidence="4 5">
    <name type="scientific">Sinobacterium norvegicum</name>
    <dbReference type="NCBI Taxonomy" id="1641715"/>
    <lineage>
        <taxon>Bacteria</taxon>
        <taxon>Pseudomonadati</taxon>
        <taxon>Pseudomonadota</taxon>
        <taxon>Gammaproteobacteria</taxon>
        <taxon>Cellvibrionales</taxon>
        <taxon>Spongiibacteraceae</taxon>
        <taxon>Sinobacterium</taxon>
    </lineage>
</organism>
<dbReference type="RefSeq" id="WP_237443508.1">
    <property type="nucleotide sequence ID" value="NZ_CAKLPX010000001.1"/>
</dbReference>
<feature type="domain" description="FecR protein" evidence="1">
    <location>
        <begin position="120"/>
        <end position="211"/>
    </location>
</feature>
<comment type="caution">
    <text evidence="4">The sequence shown here is derived from an EMBL/GenBank/DDBJ whole genome shotgun (WGS) entry which is preliminary data.</text>
</comment>
<dbReference type="PANTHER" id="PTHR30273:SF2">
    <property type="entry name" value="PROTEIN FECR"/>
    <property type="match status" value="1"/>
</dbReference>
<dbReference type="InterPro" id="IPR006860">
    <property type="entry name" value="FecR"/>
</dbReference>
<reference evidence="4" key="1">
    <citation type="submission" date="2021-12" db="EMBL/GenBank/DDBJ databases">
        <authorList>
            <person name="Rodrigo-Torres L."/>
            <person name="Arahal R. D."/>
            <person name="Lucena T."/>
        </authorList>
    </citation>
    <scope>NUCLEOTIDE SEQUENCE</scope>
    <source>
        <strain evidence="4">CECT 8267</strain>
    </source>
</reference>
<evidence type="ECO:0000313" key="5">
    <source>
        <dbReference type="Proteomes" id="UP000838100"/>
    </source>
</evidence>
<dbReference type="Gene3D" id="2.60.120.1440">
    <property type="match status" value="1"/>
</dbReference>
<dbReference type="Pfam" id="PF04773">
    <property type="entry name" value="FecR"/>
    <property type="match status" value="1"/>
</dbReference>
<proteinExistence type="predicted"/>
<name>A0ABM9AD12_9GAMM</name>
<evidence type="ECO:0000259" key="2">
    <source>
        <dbReference type="Pfam" id="PF16220"/>
    </source>
</evidence>
<evidence type="ECO:0000259" key="1">
    <source>
        <dbReference type="Pfam" id="PF04773"/>
    </source>
</evidence>